<evidence type="ECO:0000259" key="2">
    <source>
        <dbReference type="PROSITE" id="PS51740"/>
    </source>
</evidence>
<gene>
    <name evidence="3" type="ORF">HMPREF1090_03763</name>
</gene>
<dbReference type="HOGENOM" id="CLU_182862_0_0_9"/>
<protein>
    <submittedName>
        <fullName evidence="3">AbrB family transcriptional regulator</fullName>
    </submittedName>
</protein>
<organism evidence="3 4">
    <name type="scientific">[Clostridium] clostridioforme 90A8</name>
    <dbReference type="NCBI Taxonomy" id="999408"/>
    <lineage>
        <taxon>Bacteria</taxon>
        <taxon>Bacillati</taxon>
        <taxon>Bacillota</taxon>
        <taxon>Clostridia</taxon>
        <taxon>Lachnospirales</taxon>
        <taxon>Lachnospiraceae</taxon>
        <taxon>Enterocloster</taxon>
    </lineage>
</organism>
<dbReference type="InterPro" id="IPR037914">
    <property type="entry name" value="SpoVT-AbrB_sf"/>
</dbReference>
<reference evidence="3 4" key="1">
    <citation type="submission" date="2013-01" db="EMBL/GenBank/DDBJ databases">
        <title>The Genome Sequence of Clostridium clostridioforme 90A8.</title>
        <authorList>
            <consortium name="The Broad Institute Genome Sequencing Platform"/>
            <person name="Earl A."/>
            <person name="Ward D."/>
            <person name="Feldgarden M."/>
            <person name="Gevers D."/>
            <person name="Courvalin P."/>
            <person name="Lambert T."/>
            <person name="Walker B."/>
            <person name="Young S.K."/>
            <person name="Zeng Q."/>
            <person name="Gargeya S."/>
            <person name="Fitzgerald M."/>
            <person name="Haas B."/>
            <person name="Abouelleil A."/>
            <person name="Alvarado L."/>
            <person name="Arachchi H.M."/>
            <person name="Berlin A.M."/>
            <person name="Chapman S.B."/>
            <person name="Dewar J."/>
            <person name="Goldberg J."/>
            <person name="Griggs A."/>
            <person name="Gujja S."/>
            <person name="Hansen M."/>
            <person name="Howarth C."/>
            <person name="Imamovic A."/>
            <person name="Larimer J."/>
            <person name="McCowan C."/>
            <person name="Murphy C."/>
            <person name="Neiman D."/>
            <person name="Pearson M."/>
            <person name="Priest M."/>
            <person name="Roberts A."/>
            <person name="Saif S."/>
            <person name="Shea T."/>
            <person name="Sisk P."/>
            <person name="Sykes S."/>
            <person name="Wortman J."/>
            <person name="Nusbaum C."/>
            <person name="Birren B."/>
        </authorList>
    </citation>
    <scope>NUCLEOTIDE SEQUENCE [LARGE SCALE GENOMIC DNA]</scope>
    <source>
        <strain evidence="3 4">90A8</strain>
    </source>
</reference>
<dbReference type="PATRIC" id="fig|999408.3.peg.4032"/>
<keyword evidence="1" id="KW-0238">DNA-binding</keyword>
<dbReference type="PROSITE" id="PS51740">
    <property type="entry name" value="SPOVT_ABRB"/>
    <property type="match status" value="1"/>
</dbReference>
<evidence type="ECO:0000256" key="1">
    <source>
        <dbReference type="PROSITE-ProRule" id="PRU01076"/>
    </source>
</evidence>
<comment type="caution">
    <text evidence="3">The sequence shown here is derived from an EMBL/GenBank/DDBJ whole genome shotgun (WGS) entry which is preliminary data.</text>
</comment>
<dbReference type="Proteomes" id="UP000013085">
    <property type="component" value="Unassembled WGS sequence"/>
</dbReference>
<proteinExistence type="predicted"/>
<dbReference type="GO" id="GO:0003677">
    <property type="term" value="F:DNA binding"/>
    <property type="evidence" value="ECO:0007669"/>
    <property type="project" value="UniProtKB-UniRule"/>
</dbReference>
<dbReference type="EMBL" id="AGYR01000040">
    <property type="protein sequence ID" value="ENZ12134.1"/>
    <property type="molecule type" value="Genomic_DNA"/>
</dbReference>
<dbReference type="SUPFAM" id="SSF89447">
    <property type="entry name" value="AbrB/MazE/MraZ-like"/>
    <property type="match status" value="1"/>
</dbReference>
<evidence type="ECO:0000313" key="3">
    <source>
        <dbReference type="EMBL" id="ENZ12134.1"/>
    </source>
</evidence>
<dbReference type="RefSeq" id="WP_002593826.1">
    <property type="nucleotide sequence ID" value="NZ_KB850980.1"/>
</dbReference>
<dbReference type="Gene3D" id="2.10.260.10">
    <property type="match status" value="1"/>
</dbReference>
<accession>A0A0E2H780</accession>
<evidence type="ECO:0000313" key="4">
    <source>
        <dbReference type="Proteomes" id="UP000013085"/>
    </source>
</evidence>
<name>A0A0E2H780_9FIRM</name>
<sequence length="92" mass="10228">MSKPMYRLVDGKGRVLIPKSMREAAKLEYGDIVCLGMAGGKITVRKVEVIEVGDQSPEAVEAYVRTAFQFMPDSLRLDLIGELSRLLQKKEG</sequence>
<feature type="domain" description="SpoVT-AbrB" evidence="2">
    <location>
        <begin position="4"/>
        <end position="49"/>
    </location>
</feature>
<dbReference type="InterPro" id="IPR007159">
    <property type="entry name" value="SpoVT-AbrB_dom"/>
</dbReference>
<dbReference type="AlphaFoldDB" id="A0A0E2H780"/>